<keyword evidence="4" id="KW-1185">Reference proteome</keyword>
<dbReference type="EMBL" id="LWCA01000049">
    <property type="protein sequence ID" value="OAF71472.1"/>
    <property type="molecule type" value="Genomic_DNA"/>
</dbReference>
<dbReference type="GO" id="GO:0048791">
    <property type="term" value="P:calcium ion-regulated exocytosis of neurotransmitter"/>
    <property type="evidence" value="ECO:0007669"/>
    <property type="project" value="TreeGrafter"/>
</dbReference>
<dbReference type="InterPro" id="IPR000008">
    <property type="entry name" value="C2_dom"/>
</dbReference>
<dbReference type="PRINTS" id="PR00360">
    <property type="entry name" value="C2DOMAIN"/>
</dbReference>
<dbReference type="GO" id="GO:0006906">
    <property type="term" value="P:vesicle fusion"/>
    <property type="evidence" value="ECO:0007669"/>
    <property type="project" value="TreeGrafter"/>
</dbReference>
<evidence type="ECO:0000259" key="2">
    <source>
        <dbReference type="PROSITE" id="PS50004"/>
    </source>
</evidence>
<dbReference type="PROSITE" id="PS50004">
    <property type="entry name" value="C2"/>
    <property type="match status" value="2"/>
</dbReference>
<organism evidence="3 4">
    <name type="scientific">Intoshia linei</name>
    <dbReference type="NCBI Taxonomy" id="1819745"/>
    <lineage>
        <taxon>Eukaryota</taxon>
        <taxon>Metazoa</taxon>
        <taxon>Spiralia</taxon>
        <taxon>Lophotrochozoa</taxon>
        <taxon>Mesozoa</taxon>
        <taxon>Orthonectida</taxon>
        <taxon>Rhopaluridae</taxon>
        <taxon>Intoshia</taxon>
    </lineage>
</organism>
<sequence length="197" mass="22978">FPFQKLLSRCLYFQIYDYDRFTRDDVIGEVILPLASIDISGTVILWKKISSAKSSEGKLGSIKISLCYNPKTGIILINVVECKHLKSKDITGSSDPYVKIWLLQENKRICKYKTPIQMRNLNPIYNCKFEIKLTYEQIRKTSIEIIVMDYDRLGRNEKIGQINIGPRSGTLEMQHWNEMISNGRVEITKWHILKKYP</sequence>
<dbReference type="OrthoDB" id="270970at2759"/>
<keyword evidence="1" id="KW-0677">Repeat</keyword>
<feature type="domain" description="C2" evidence="2">
    <location>
        <begin position="58"/>
        <end position="191"/>
    </location>
</feature>
<feature type="domain" description="C2" evidence="2">
    <location>
        <begin position="1"/>
        <end position="47"/>
    </location>
</feature>
<gene>
    <name evidence="3" type="ORF">A3Q56_00767</name>
</gene>
<evidence type="ECO:0000313" key="3">
    <source>
        <dbReference type="EMBL" id="OAF71472.1"/>
    </source>
</evidence>
<dbReference type="GO" id="GO:0005509">
    <property type="term" value="F:calcium ion binding"/>
    <property type="evidence" value="ECO:0007669"/>
    <property type="project" value="TreeGrafter"/>
</dbReference>
<dbReference type="GO" id="GO:0030424">
    <property type="term" value="C:axon"/>
    <property type="evidence" value="ECO:0007669"/>
    <property type="project" value="TreeGrafter"/>
</dbReference>
<dbReference type="PANTHER" id="PTHR10024">
    <property type="entry name" value="SYNAPTOTAGMIN"/>
    <property type="match status" value="1"/>
</dbReference>
<dbReference type="SMART" id="SM00239">
    <property type="entry name" value="C2"/>
    <property type="match status" value="1"/>
</dbReference>
<dbReference type="Pfam" id="PF00168">
    <property type="entry name" value="C2"/>
    <property type="match status" value="2"/>
</dbReference>
<dbReference type="GO" id="GO:0098793">
    <property type="term" value="C:presynapse"/>
    <property type="evidence" value="ECO:0007669"/>
    <property type="project" value="GOC"/>
</dbReference>
<accession>A0A177BCX9</accession>
<dbReference type="SUPFAM" id="SSF49562">
    <property type="entry name" value="C2 domain (Calcium/lipid-binding domain, CaLB)"/>
    <property type="match status" value="2"/>
</dbReference>
<dbReference type="Gene3D" id="2.60.40.150">
    <property type="entry name" value="C2 domain"/>
    <property type="match status" value="2"/>
</dbReference>
<dbReference type="Proteomes" id="UP000078046">
    <property type="component" value="Unassembled WGS sequence"/>
</dbReference>
<dbReference type="GO" id="GO:0030276">
    <property type="term" value="F:clathrin binding"/>
    <property type="evidence" value="ECO:0007669"/>
    <property type="project" value="TreeGrafter"/>
</dbReference>
<evidence type="ECO:0000256" key="1">
    <source>
        <dbReference type="ARBA" id="ARBA00022737"/>
    </source>
</evidence>
<reference evidence="3 4" key="1">
    <citation type="submission" date="2016-04" db="EMBL/GenBank/DDBJ databases">
        <title>The genome of Intoshia linei affirms orthonectids as highly simplified spiralians.</title>
        <authorList>
            <person name="Mikhailov K.V."/>
            <person name="Slusarev G.S."/>
            <person name="Nikitin M.A."/>
            <person name="Logacheva M.D."/>
            <person name="Penin A."/>
            <person name="Aleoshin V."/>
            <person name="Panchin Y.V."/>
        </authorList>
    </citation>
    <scope>NUCLEOTIDE SEQUENCE [LARGE SCALE GENOMIC DNA]</scope>
    <source>
        <strain evidence="3">Intl2013</strain>
        <tissue evidence="3">Whole animal</tissue>
    </source>
</reference>
<evidence type="ECO:0000313" key="4">
    <source>
        <dbReference type="Proteomes" id="UP000078046"/>
    </source>
</evidence>
<protein>
    <recommendedName>
        <fullName evidence="2">C2 domain-containing protein</fullName>
    </recommendedName>
</protein>
<dbReference type="GO" id="GO:0005886">
    <property type="term" value="C:plasma membrane"/>
    <property type="evidence" value="ECO:0007669"/>
    <property type="project" value="TreeGrafter"/>
</dbReference>
<dbReference type="PANTHER" id="PTHR10024:SF344">
    <property type="entry name" value="SYNAPTOTAGMIN-7"/>
    <property type="match status" value="1"/>
</dbReference>
<dbReference type="PRINTS" id="PR00399">
    <property type="entry name" value="SYNAPTOTAGMN"/>
</dbReference>
<name>A0A177BCX9_9BILA</name>
<dbReference type="GO" id="GO:0000149">
    <property type="term" value="F:SNARE binding"/>
    <property type="evidence" value="ECO:0007669"/>
    <property type="project" value="TreeGrafter"/>
</dbReference>
<dbReference type="GO" id="GO:0001786">
    <property type="term" value="F:phosphatidylserine binding"/>
    <property type="evidence" value="ECO:0007669"/>
    <property type="project" value="TreeGrafter"/>
</dbReference>
<dbReference type="GO" id="GO:0005544">
    <property type="term" value="F:calcium-dependent phospholipid binding"/>
    <property type="evidence" value="ECO:0007669"/>
    <property type="project" value="TreeGrafter"/>
</dbReference>
<dbReference type="InterPro" id="IPR035892">
    <property type="entry name" value="C2_domain_sf"/>
</dbReference>
<proteinExistence type="predicted"/>
<feature type="non-terminal residue" evidence="3">
    <location>
        <position position="1"/>
    </location>
</feature>
<comment type="caution">
    <text evidence="3">The sequence shown here is derived from an EMBL/GenBank/DDBJ whole genome shotgun (WGS) entry which is preliminary data.</text>
</comment>
<dbReference type="InterPro" id="IPR001565">
    <property type="entry name" value="Synaptotagmin"/>
</dbReference>
<dbReference type="GO" id="GO:0070382">
    <property type="term" value="C:exocytic vesicle"/>
    <property type="evidence" value="ECO:0007669"/>
    <property type="project" value="TreeGrafter"/>
</dbReference>
<dbReference type="AlphaFoldDB" id="A0A177BCX9"/>